<reference evidence="2 3" key="1">
    <citation type="submission" date="2015-01" db="EMBL/GenBank/DDBJ databases">
        <title>Enhanced salinomycin production by adjusting the supply of polyketide extender units in Streptomyce albus DSM 41398.</title>
        <authorList>
            <person name="Lu C."/>
        </authorList>
    </citation>
    <scope>NUCLEOTIDE SEQUENCE [LARGE SCALE GENOMIC DNA]</scope>
    <source>
        <strain evidence="3">ATCC 21838 / DSM 41398 / FERM P-419 / JCM 4703 / NBRC 107858</strain>
    </source>
</reference>
<protein>
    <recommendedName>
        <fullName evidence="4">Methyltransferase type 11</fullName>
    </recommendedName>
</protein>
<feature type="region of interest" description="Disordered" evidence="1">
    <location>
        <begin position="88"/>
        <end position="110"/>
    </location>
</feature>
<dbReference type="Gene3D" id="3.40.50.150">
    <property type="entry name" value="Vaccinia Virus protein VP39"/>
    <property type="match status" value="1"/>
</dbReference>
<evidence type="ECO:0000256" key="1">
    <source>
        <dbReference type="SAM" id="MobiDB-lite"/>
    </source>
</evidence>
<sequence>MRQHPDAAAPPAAHDPAVRARDWAEIQERMLVPLHVTVHERLGVGEGTRLLGLDCGAGLALLLASVRGAAVTGVESAHPERLALARERLTPREPEPGQAGPPAVLYEGEPGRLPAPAEPFTVVTALEPVGCAPGDTARLIRRLREAAPYARRGARVVLTGWGPPERCAVTALRDAVLGGPGGPDGSPGSGPDGSPGSGPEGSWGGGRDGSPDSGPGGVLDRVAAEGAGLRAAGRDDLEYAAERAGLRPDGSGRVSCPFGYPDPESALRGLRATGLFDAPAGTDPEQTDKELQEALHSYRRPDGTVWLPNVFRYLLARIP</sequence>
<dbReference type="Proteomes" id="UP000031523">
    <property type="component" value="Chromosome"/>
</dbReference>
<evidence type="ECO:0000313" key="3">
    <source>
        <dbReference type="Proteomes" id="UP000031523"/>
    </source>
</evidence>
<accession>A0A0B5EVD2</accession>
<proteinExistence type="predicted"/>
<dbReference type="AlphaFoldDB" id="A0A0B5EVD2"/>
<gene>
    <name evidence="2" type="ORF">SLNWT_1646</name>
</gene>
<feature type="compositionally biased region" description="Gly residues" evidence="1">
    <location>
        <begin position="178"/>
        <end position="208"/>
    </location>
</feature>
<dbReference type="KEGG" id="sals:SLNWT_1646"/>
<evidence type="ECO:0000313" key="2">
    <source>
        <dbReference type="EMBL" id="AJE82022.1"/>
    </source>
</evidence>
<dbReference type="EMBL" id="CP010519">
    <property type="protein sequence ID" value="AJE82022.1"/>
    <property type="molecule type" value="Genomic_DNA"/>
</dbReference>
<name>A0A0B5EVD2_STRA4</name>
<dbReference type="SUPFAM" id="SSF53335">
    <property type="entry name" value="S-adenosyl-L-methionine-dependent methyltransferases"/>
    <property type="match status" value="1"/>
</dbReference>
<evidence type="ECO:0008006" key="4">
    <source>
        <dbReference type="Google" id="ProtNLM"/>
    </source>
</evidence>
<feature type="region of interest" description="Disordered" evidence="1">
    <location>
        <begin position="175"/>
        <end position="220"/>
    </location>
</feature>
<organism evidence="2 3">
    <name type="scientific">Streptomyces albus (strain ATCC 21838 / DSM 41398 / FERM P-419 / JCM 4703 / NBRC 107858)</name>
    <dbReference type="NCBI Taxonomy" id="1081613"/>
    <lineage>
        <taxon>Bacteria</taxon>
        <taxon>Bacillati</taxon>
        <taxon>Actinomycetota</taxon>
        <taxon>Actinomycetes</taxon>
        <taxon>Kitasatosporales</taxon>
        <taxon>Streptomycetaceae</taxon>
        <taxon>Streptomyces</taxon>
    </lineage>
</organism>
<dbReference type="InterPro" id="IPR029063">
    <property type="entry name" value="SAM-dependent_MTases_sf"/>
</dbReference>
<keyword evidence="3" id="KW-1185">Reference proteome</keyword>